<feature type="chain" id="PRO_5012824455" description="Probable alpha/beta-glucosidase agdC" evidence="16">
    <location>
        <begin position="20"/>
        <end position="858"/>
    </location>
</feature>
<comment type="subcellular location">
    <subcellularLocation>
        <location evidence="2">Secreted</location>
    </subcellularLocation>
</comment>
<dbReference type="PANTHER" id="PTHR22762:SF67">
    <property type="entry name" value="ALPHA_BETA-GLUCOSIDASE AGDC-RELATED"/>
    <property type="match status" value="1"/>
</dbReference>
<evidence type="ECO:0000256" key="4">
    <source>
        <dbReference type="ARBA" id="ARBA00012744"/>
    </source>
</evidence>
<comment type="caution">
    <text evidence="20">The sequence shown here is derived from an EMBL/GenBank/DDBJ whole genome shotgun (WGS) entry which is preliminary data.</text>
</comment>
<dbReference type="PROSITE" id="PS00707">
    <property type="entry name" value="GLYCOSYL_HYDROL_F31_2"/>
    <property type="match status" value="1"/>
</dbReference>
<dbReference type="InterPro" id="IPR011013">
    <property type="entry name" value="Gal_mutarotase_sf_dom"/>
</dbReference>
<evidence type="ECO:0000256" key="15">
    <source>
        <dbReference type="RuleBase" id="RU361185"/>
    </source>
</evidence>
<evidence type="ECO:0000256" key="1">
    <source>
        <dbReference type="ARBA" id="ARBA00000448"/>
    </source>
</evidence>
<keyword evidence="6" id="KW-0964">Secreted</keyword>
<evidence type="ECO:0000256" key="7">
    <source>
        <dbReference type="ARBA" id="ARBA00022729"/>
    </source>
</evidence>
<dbReference type="InterPro" id="IPR013780">
    <property type="entry name" value="Glyco_hydro_b"/>
</dbReference>
<dbReference type="EMBL" id="MCFD01000008">
    <property type="protein sequence ID" value="ORX68972.1"/>
    <property type="molecule type" value="Genomic_DNA"/>
</dbReference>
<evidence type="ECO:0000259" key="18">
    <source>
        <dbReference type="Pfam" id="PF13802"/>
    </source>
</evidence>
<dbReference type="CDD" id="cd06602">
    <property type="entry name" value="GH31_MGAM_SI_GAA"/>
    <property type="match status" value="1"/>
</dbReference>
<dbReference type="SUPFAM" id="SSF51011">
    <property type="entry name" value="Glycosyl hydrolase domain"/>
    <property type="match status" value="1"/>
</dbReference>
<dbReference type="Pfam" id="PF21365">
    <property type="entry name" value="Glyco_hydro_31_3rd"/>
    <property type="match status" value="1"/>
</dbReference>
<dbReference type="GeneID" id="63804406"/>
<gene>
    <name evidence="20" type="ORF">DL89DRAFT_268015</name>
</gene>
<feature type="domain" description="Glycosyl hydrolase family 31 C-terminal" evidence="19">
    <location>
        <begin position="648"/>
        <end position="735"/>
    </location>
</feature>
<keyword evidence="12" id="KW-0961">Cell wall biogenesis/degradation</keyword>
<dbReference type="GO" id="GO:0005576">
    <property type="term" value="C:extracellular region"/>
    <property type="evidence" value="ECO:0007669"/>
    <property type="project" value="UniProtKB-SubCell"/>
</dbReference>
<evidence type="ECO:0000256" key="10">
    <source>
        <dbReference type="ARBA" id="ARBA00023277"/>
    </source>
</evidence>
<protein>
    <recommendedName>
        <fullName evidence="5">Probable alpha/beta-glucosidase agdC</fullName>
        <ecNumber evidence="4">3.2.1.21</ecNumber>
    </recommendedName>
</protein>
<dbReference type="PANTHER" id="PTHR22762">
    <property type="entry name" value="ALPHA-GLUCOSIDASE"/>
    <property type="match status" value="1"/>
</dbReference>
<evidence type="ECO:0000256" key="14">
    <source>
        <dbReference type="ARBA" id="ARBA00025512"/>
    </source>
</evidence>
<dbReference type="GO" id="GO:0000272">
    <property type="term" value="P:polysaccharide catabolic process"/>
    <property type="evidence" value="ECO:0007669"/>
    <property type="project" value="UniProtKB-KW"/>
</dbReference>
<dbReference type="AlphaFoldDB" id="A0A1Y1W6D3"/>
<dbReference type="OrthoDB" id="5839090at2759"/>
<name>A0A1Y1W6D3_9FUNG</name>
<dbReference type="InterPro" id="IPR025887">
    <property type="entry name" value="Glyco_hydro_31_N_dom"/>
</dbReference>
<evidence type="ECO:0000256" key="5">
    <source>
        <dbReference type="ARBA" id="ARBA00014002"/>
    </source>
</evidence>
<keyword evidence="9" id="KW-0325">Glycoprotein</keyword>
<reference evidence="20 21" key="1">
    <citation type="submission" date="2016-07" db="EMBL/GenBank/DDBJ databases">
        <title>Pervasive Adenine N6-methylation of Active Genes in Fungi.</title>
        <authorList>
            <consortium name="DOE Joint Genome Institute"/>
            <person name="Mondo S.J."/>
            <person name="Dannebaum R.O."/>
            <person name="Kuo R.C."/>
            <person name="Labutti K."/>
            <person name="Haridas S."/>
            <person name="Kuo A."/>
            <person name="Salamov A."/>
            <person name="Ahrendt S.R."/>
            <person name="Lipzen A."/>
            <person name="Sullivan W."/>
            <person name="Andreopoulos W.B."/>
            <person name="Clum A."/>
            <person name="Lindquist E."/>
            <person name="Daum C."/>
            <person name="Ramamoorthy G.K."/>
            <person name="Gryganskyi A."/>
            <person name="Culley D."/>
            <person name="Magnuson J.K."/>
            <person name="James T.Y."/>
            <person name="O'Malley M.A."/>
            <person name="Stajich J.E."/>
            <person name="Spatafora J.W."/>
            <person name="Visel A."/>
            <person name="Grigoriev I.V."/>
        </authorList>
    </citation>
    <scope>NUCLEOTIDE SEQUENCE [LARGE SCALE GENOMIC DNA]</scope>
    <source>
        <strain evidence="20 21">ATCC 12442</strain>
    </source>
</reference>
<evidence type="ECO:0000256" key="3">
    <source>
        <dbReference type="ARBA" id="ARBA00007806"/>
    </source>
</evidence>
<dbReference type="GO" id="GO:0090599">
    <property type="term" value="F:alpha-glucosidase activity"/>
    <property type="evidence" value="ECO:0007669"/>
    <property type="project" value="UniProtKB-ARBA"/>
</dbReference>
<evidence type="ECO:0000256" key="6">
    <source>
        <dbReference type="ARBA" id="ARBA00022525"/>
    </source>
</evidence>
<proteinExistence type="inferred from homology"/>
<dbReference type="Proteomes" id="UP000193922">
    <property type="component" value="Unassembled WGS sequence"/>
</dbReference>
<feature type="domain" description="Glycoside hydrolase family 31 TIM barrel" evidence="17">
    <location>
        <begin position="268"/>
        <end position="639"/>
    </location>
</feature>
<evidence type="ECO:0000256" key="11">
    <source>
        <dbReference type="ARBA" id="ARBA00023295"/>
    </source>
</evidence>
<dbReference type="GO" id="GO:0008422">
    <property type="term" value="F:beta-glucosidase activity"/>
    <property type="evidence" value="ECO:0007669"/>
    <property type="project" value="UniProtKB-EC"/>
</dbReference>
<dbReference type="InterPro" id="IPR030459">
    <property type="entry name" value="Glyco_hydro_31_CS"/>
</dbReference>
<keyword evidence="13" id="KW-0624">Polysaccharide degradation</keyword>
<dbReference type="Gene3D" id="2.60.40.1760">
    <property type="entry name" value="glycosyl hydrolase (family 31)"/>
    <property type="match status" value="1"/>
</dbReference>
<keyword evidence="8 15" id="KW-0378">Hydrolase</keyword>
<dbReference type="Gene3D" id="3.20.20.80">
    <property type="entry name" value="Glycosidases"/>
    <property type="match status" value="1"/>
</dbReference>
<evidence type="ECO:0000259" key="19">
    <source>
        <dbReference type="Pfam" id="PF21365"/>
    </source>
</evidence>
<dbReference type="Gene3D" id="2.60.40.1180">
    <property type="entry name" value="Golgi alpha-mannosidase II"/>
    <property type="match status" value="2"/>
</dbReference>
<dbReference type="InterPro" id="IPR000322">
    <property type="entry name" value="Glyco_hydro_31_TIM"/>
</dbReference>
<dbReference type="STRING" id="61395.A0A1Y1W6D3"/>
<keyword evidence="21" id="KW-1185">Reference proteome</keyword>
<dbReference type="Pfam" id="PF01055">
    <property type="entry name" value="Glyco_hydro_31_2nd"/>
    <property type="match status" value="1"/>
</dbReference>
<evidence type="ECO:0000256" key="16">
    <source>
        <dbReference type="SAM" id="SignalP"/>
    </source>
</evidence>
<dbReference type="GO" id="GO:0030246">
    <property type="term" value="F:carbohydrate binding"/>
    <property type="evidence" value="ECO:0007669"/>
    <property type="project" value="InterPro"/>
</dbReference>
<dbReference type="PROSITE" id="PS00129">
    <property type="entry name" value="GLYCOSYL_HYDROL_F31_1"/>
    <property type="match status" value="1"/>
</dbReference>
<evidence type="ECO:0000256" key="13">
    <source>
        <dbReference type="ARBA" id="ARBA00023326"/>
    </source>
</evidence>
<keyword evidence="10" id="KW-0119">Carbohydrate metabolism</keyword>
<dbReference type="SUPFAM" id="SSF51445">
    <property type="entry name" value="(Trans)glycosidases"/>
    <property type="match status" value="1"/>
</dbReference>
<evidence type="ECO:0000256" key="12">
    <source>
        <dbReference type="ARBA" id="ARBA00023316"/>
    </source>
</evidence>
<dbReference type="SUPFAM" id="SSF74650">
    <property type="entry name" value="Galactose mutarotase-like"/>
    <property type="match status" value="1"/>
</dbReference>
<dbReference type="InterPro" id="IPR048395">
    <property type="entry name" value="Glyco_hydro_31_C"/>
</dbReference>
<evidence type="ECO:0000256" key="8">
    <source>
        <dbReference type="ARBA" id="ARBA00022801"/>
    </source>
</evidence>
<dbReference type="GO" id="GO:0071555">
    <property type="term" value="P:cell wall organization"/>
    <property type="evidence" value="ECO:0007669"/>
    <property type="project" value="UniProtKB-KW"/>
</dbReference>
<evidence type="ECO:0000256" key="9">
    <source>
        <dbReference type="ARBA" id="ARBA00023180"/>
    </source>
</evidence>
<dbReference type="FunFam" id="2.60.40.1180:FF:000001">
    <property type="entry name" value="Maltase-glucoamylase, intestinal"/>
    <property type="match status" value="1"/>
</dbReference>
<evidence type="ECO:0000313" key="21">
    <source>
        <dbReference type="Proteomes" id="UP000193922"/>
    </source>
</evidence>
<organism evidence="20 21">
    <name type="scientific">Linderina pennispora</name>
    <dbReference type="NCBI Taxonomy" id="61395"/>
    <lineage>
        <taxon>Eukaryota</taxon>
        <taxon>Fungi</taxon>
        <taxon>Fungi incertae sedis</taxon>
        <taxon>Zoopagomycota</taxon>
        <taxon>Kickxellomycotina</taxon>
        <taxon>Kickxellomycetes</taxon>
        <taxon>Kickxellales</taxon>
        <taxon>Kickxellaceae</taxon>
        <taxon>Linderina</taxon>
    </lineage>
</organism>
<dbReference type="InterPro" id="IPR030458">
    <property type="entry name" value="Glyco_hydro_31_AS"/>
</dbReference>
<comment type="function">
    <text evidence="14">Glucosidase involved in the degradation of cellulosic biomass. Has both alpha- and beta-glucosidase activity.</text>
</comment>
<evidence type="ECO:0000256" key="2">
    <source>
        <dbReference type="ARBA" id="ARBA00004613"/>
    </source>
</evidence>
<comment type="similarity">
    <text evidence="3 15">Belongs to the glycosyl hydrolase 31 family.</text>
</comment>
<dbReference type="Pfam" id="PF13802">
    <property type="entry name" value="Gal_mutarotas_2"/>
    <property type="match status" value="1"/>
</dbReference>
<dbReference type="EC" id="3.2.1.21" evidence="4"/>
<feature type="domain" description="Glycoside hydrolase family 31 N-terminal" evidence="18">
    <location>
        <begin position="104"/>
        <end position="224"/>
    </location>
</feature>
<keyword evidence="7 16" id="KW-0732">Signal</keyword>
<sequence>MLFKYSILALLVQAIAVRAHSDLGKRGNIASCPGYKIVSKQDTASGFSATLKLAGKPCNAYGNDVSDLKLNVDFDSQDRLHVHVQDSAGKQYQIPASVLKLDASKQTNKSKASLKFNYFQDAKHGFGFKVSRGKDTVFDTTGHPLIFEDQYIEVTSNLPSNANIYGIGETPDWFRRDTANTIKTLWNRDAADPFQENVYGSHSIHMELRNGKFHGAYLHNSHGMDIVLANNTIQYRVLGGTADFYFFNGPTALDVIDQYTELVGRPNRIPYWALGFQNCRYGYKSVYEVNDVIANYSKAEIPLEVAWTDIDYMDRTRDFTFDPVNFPLSEMQKQLKYLHAHNQKMVLMTDPAIQRNSSYGPYARGHEQDVFVKNSDGSVFVGQVWPGYTAFPDWFAPNADKWWSGELKRYFEALPIDGMWIDMNEAASFCTGSCGSGIPEDVVPPLPWNADPPPVYRPLNISNPMLVPPYAIHNPWVELSNKTIETTALHANGVLDYHVHNIYGLMMSIATHKFLTTYRPNTRPFLLSRSTFAGSGALVSHWTGDNESSFKDLHVSIASMLDFGIFGIPMVGADICGFNGNTTEELCARWIEVGAFYPFSRDHNVIGAIPQELYRWESVAEASRCALAVRYALLPYFYTNYQHAVENGWPVARPLVFQYPEIAATSAIDKQFLIGDGLLISPVLTQGAVTVDAFFPKGVWYDWYTYKAVKGENKEITLDAPLEHVNVHVRGGAILPAQVPAMTTTDSRKNDYYLVVAVDERGRAEGKLYLDDGETFDTPHRWISLEYKNGRLSVSQDSGNYRVAPKLTKVVLLGVDNVKTVRVSGASQSAAKILSENDSTTVEGLSIDLNRSASISFK</sequence>
<dbReference type="RefSeq" id="XP_040742704.1">
    <property type="nucleotide sequence ID" value="XM_040887758.1"/>
</dbReference>
<dbReference type="CDD" id="cd14752">
    <property type="entry name" value="GH31_N"/>
    <property type="match status" value="1"/>
</dbReference>
<dbReference type="InterPro" id="IPR017853">
    <property type="entry name" value="GH"/>
</dbReference>
<keyword evidence="11 15" id="KW-0326">Glycosidase</keyword>
<evidence type="ECO:0000259" key="17">
    <source>
        <dbReference type="Pfam" id="PF01055"/>
    </source>
</evidence>
<comment type="catalytic activity">
    <reaction evidence="1">
        <text>Hydrolysis of terminal, non-reducing beta-D-glucosyl residues with release of beta-D-glucose.</text>
        <dbReference type="EC" id="3.2.1.21"/>
    </reaction>
</comment>
<evidence type="ECO:0000313" key="20">
    <source>
        <dbReference type="EMBL" id="ORX68972.1"/>
    </source>
</evidence>
<accession>A0A1Y1W6D3</accession>
<feature type="signal peptide" evidence="16">
    <location>
        <begin position="1"/>
        <end position="19"/>
    </location>
</feature>